<evidence type="ECO:0000313" key="1">
    <source>
        <dbReference type="EMBL" id="QHS97623.1"/>
    </source>
</evidence>
<dbReference type="EMBL" id="MN739301">
    <property type="protein sequence ID" value="QHS97623.1"/>
    <property type="molecule type" value="Genomic_DNA"/>
</dbReference>
<sequence>MENSRHPFRNVSNASLMFRIPDKTRLLSTNQQTSLNSQSDGNLKETTGGKALTHPWHVPQRINCCCVQGVQCSTSAPLSLLHIATHLQHTGTSLLVFFPCEFVNEYRDNISDSISVMYYTCLYDLKHMIHTCNPQCILLSSHDKRFGSLRRDSRAIRWAHETPRAYDPQASRCVTPLYGTGKSSLMALSGYVGMARSFCSFEHLSGGVIEYTPGPIRILGCGDISNPRVNFKAFQYLSEKHSSILFMWHGATRNKTWGNLQLCTPDVSKQDLYSKSDYLLWCAEDDPCPLTVFEALYVGVRVYVFEKVTPYDLQPLLSDKDGSALLNISRGAPQHCPLHTAGKNTKISSDIEQARKYVREFVEDAPSLLVEHIQRLTGCMTRDSPQ</sequence>
<accession>A0A6C0C238</accession>
<name>A0A6C0C238_9ZZZZ</name>
<dbReference type="AlphaFoldDB" id="A0A6C0C238"/>
<protein>
    <submittedName>
        <fullName evidence="1">Uncharacterized protein</fullName>
    </submittedName>
</protein>
<organism evidence="1">
    <name type="scientific">viral metagenome</name>
    <dbReference type="NCBI Taxonomy" id="1070528"/>
    <lineage>
        <taxon>unclassified sequences</taxon>
        <taxon>metagenomes</taxon>
        <taxon>organismal metagenomes</taxon>
    </lineage>
</organism>
<reference evidence="1" key="1">
    <citation type="journal article" date="2020" name="Nature">
        <title>Giant virus diversity and host interactions through global metagenomics.</title>
        <authorList>
            <person name="Schulz F."/>
            <person name="Roux S."/>
            <person name="Paez-Espino D."/>
            <person name="Jungbluth S."/>
            <person name="Walsh D.A."/>
            <person name="Denef V.J."/>
            <person name="McMahon K.D."/>
            <person name="Konstantinidis K.T."/>
            <person name="Eloe-Fadrosh E.A."/>
            <person name="Kyrpides N.C."/>
            <person name="Woyke T."/>
        </authorList>
    </citation>
    <scope>NUCLEOTIDE SEQUENCE</scope>
    <source>
        <strain evidence="1">GVMAG-M-3300020182-33</strain>
    </source>
</reference>
<proteinExistence type="predicted"/>